<dbReference type="PANTHER" id="PTHR43798:SF33">
    <property type="entry name" value="HYDROLASE, PUTATIVE (AFU_ORTHOLOGUE AFUA_2G14860)-RELATED"/>
    <property type="match status" value="1"/>
</dbReference>
<dbReference type="InterPro" id="IPR050266">
    <property type="entry name" value="AB_hydrolase_sf"/>
</dbReference>
<name>A0A5A7N8M3_9PROT</name>
<feature type="domain" description="AB hydrolase-1" evidence="1">
    <location>
        <begin position="80"/>
        <end position="287"/>
    </location>
</feature>
<dbReference type="Pfam" id="PF12697">
    <property type="entry name" value="Abhydrolase_6"/>
    <property type="match status" value="1"/>
</dbReference>
<protein>
    <recommendedName>
        <fullName evidence="1">AB hydrolase-1 domain-containing protein</fullName>
    </recommendedName>
</protein>
<dbReference type="RefSeq" id="WP_052371112.1">
    <property type="nucleotide sequence ID" value="NZ_BKCN01000007.1"/>
</dbReference>
<reference evidence="2 3" key="1">
    <citation type="submission" date="2019-09" db="EMBL/GenBank/DDBJ databases">
        <title>NBRP : Genome information of microbial organism related human and environment.</title>
        <authorList>
            <person name="Hattori M."/>
            <person name="Oshima K."/>
            <person name="Inaba H."/>
            <person name="Suda W."/>
            <person name="Sakamoto M."/>
            <person name="Iino T."/>
            <person name="Kitahara M."/>
            <person name="Oshida Y."/>
            <person name="Iida T."/>
            <person name="Kudo T."/>
            <person name="Itoh T."/>
            <person name="Ohkuma M."/>
        </authorList>
    </citation>
    <scope>NUCLEOTIDE SEQUENCE [LARGE SCALE GENOMIC DNA]</scope>
    <source>
        <strain evidence="2 3">Q-1</strain>
    </source>
</reference>
<dbReference type="SUPFAM" id="SSF53474">
    <property type="entry name" value="alpha/beta-Hydrolases"/>
    <property type="match status" value="1"/>
</dbReference>
<dbReference type="PRINTS" id="PR00111">
    <property type="entry name" value="ABHYDROLASE"/>
</dbReference>
<comment type="caution">
    <text evidence="2">The sequence shown here is derived from an EMBL/GenBank/DDBJ whole genome shotgun (WGS) entry which is preliminary data.</text>
</comment>
<organism evidence="2 3">
    <name type="scientific">Iodidimonas nitroreducens</name>
    <dbReference type="NCBI Taxonomy" id="1236968"/>
    <lineage>
        <taxon>Bacteria</taxon>
        <taxon>Pseudomonadati</taxon>
        <taxon>Pseudomonadota</taxon>
        <taxon>Alphaproteobacteria</taxon>
        <taxon>Iodidimonadales</taxon>
        <taxon>Iodidimonadaceae</taxon>
        <taxon>Iodidimonas</taxon>
    </lineage>
</organism>
<accession>A0A5A7N8M3</accession>
<dbReference type="Proteomes" id="UP000324996">
    <property type="component" value="Unassembled WGS sequence"/>
</dbReference>
<sequence>MTRSARSRGWRSAGKIALLIAGVLGILGGVYACASPPGISSARVAWDATPLGYSAEIGGETPQIIRINGYAAGPNDGRAVILVHGTPGSAKVWKDFIQYAEDQPRAKNLRFITIDRPGFGESEPKGAMVSLKDQAAALAPLLVAENGQKPIMKPIILGHSLGGPVAARAGLDYPDAVGGLVLAAGAFDPDLEKVYAIQYLGDSFLLSWALPRALKNANRELIALKAELKELALGLPQLTTPTIMVHGTDDDLVPYDNVAFLRRMIDPALPFKLMRIDEGDHFLPWNAKETLLEAILDLDQQLRASDPLPAL</sequence>
<dbReference type="InterPro" id="IPR000073">
    <property type="entry name" value="AB_hydrolase_1"/>
</dbReference>
<dbReference type="Gene3D" id="3.40.50.1820">
    <property type="entry name" value="alpha/beta hydrolase"/>
    <property type="match status" value="1"/>
</dbReference>
<evidence type="ECO:0000313" key="3">
    <source>
        <dbReference type="Proteomes" id="UP000324996"/>
    </source>
</evidence>
<dbReference type="PANTHER" id="PTHR43798">
    <property type="entry name" value="MONOACYLGLYCEROL LIPASE"/>
    <property type="match status" value="1"/>
</dbReference>
<dbReference type="PROSITE" id="PS51257">
    <property type="entry name" value="PROKAR_LIPOPROTEIN"/>
    <property type="match status" value="1"/>
</dbReference>
<keyword evidence="3" id="KW-1185">Reference proteome</keyword>
<gene>
    <name evidence="2" type="ORF">JCM17846_16570</name>
</gene>
<dbReference type="InterPro" id="IPR029058">
    <property type="entry name" value="AB_hydrolase_fold"/>
</dbReference>
<evidence type="ECO:0000259" key="1">
    <source>
        <dbReference type="Pfam" id="PF12697"/>
    </source>
</evidence>
<evidence type="ECO:0000313" key="2">
    <source>
        <dbReference type="EMBL" id="GER03975.1"/>
    </source>
</evidence>
<dbReference type="GO" id="GO:0016020">
    <property type="term" value="C:membrane"/>
    <property type="evidence" value="ECO:0007669"/>
    <property type="project" value="TreeGrafter"/>
</dbReference>
<dbReference type="EMBL" id="BKCN01000007">
    <property type="protein sequence ID" value="GER03975.1"/>
    <property type="molecule type" value="Genomic_DNA"/>
</dbReference>
<proteinExistence type="predicted"/>
<dbReference type="AlphaFoldDB" id="A0A5A7N8M3"/>